<dbReference type="HOGENOM" id="CLU_2553910_0_0_9"/>
<dbReference type="STRING" id="537007.BLAHAN_06255"/>
<sequence>MKRRKTEETKIMSKELFSVYHCKACNKIEVSQYISKEEMEELGFTEEELKPICPFTGSSDLEELGHMPEDDLRHFAYTDIEGVKKYFKEREGK</sequence>
<gene>
    <name evidence="1" type="ORF">BLAHAN_06255</name>
</gene>
<comment type="caution">
    <text evidence="1">The sequence shown here is derived from an EMBL/GenBank/DDBJ whole genome shotgun (WGS) entry which is preliminary data.</text>
</comment>
<dbReference type="AlphaFoldDB" id="C9LA15"/>
<reference evidence="1" key="1">
    <citation type="submission" date="2009-09" db="EMBL/GenBank/DDBJ databases">
        <authorList>
            <person name="Weinstock G."/>
            <person name="Sodergren E."/>
            <person name="Clifton S."/>
            <person name="Fulton L."/>
            <person name="Fulton B."/>
            <person name="Courtney L."/>
            <person name="Fronick C."/>
            <person name="Harrison M."/>
            <person name="Strong C."/>
            <person name="Farmer C."/>
            <person name="Delahaunty K."/>
            <person name="Markovic C."/>
            <person name="Hall O."/>
            <person name="Minx P."/>
            <person name="Tomlinson C."/>
            <person name="Mitreva M."/>
            <person name="Nelson J."/>
            <person name="Hou S."/>
            <person name="Wollam A."/>
            <person name="Pepin K.H."/>
            <person name="Johnson M."/>
            <person name="Bhonagiri V."/>
            <person name="Nash W.E."/>
            <person name="Warren W."/>
            <person name="Chinwalla A."/>
            <person name="Mardis E.R."/>
            <person name="Wilson R.K."/>
        </authorList>
    </citation>
    <scope>NUCLEOTIDE SEQUENCE [LARGE SCALE GENOMIC DNA]</scope>
    <source>
        <strain evidence="1">DSM 20583</strain>
    </source>
</reference>
<protein>
    <submittedName>
        <fullName evidence="1">Uncharacterized protein</fullName>
    </submittedName>
</protein>
<accession>C9LA15</accession>
<dbReference type="EMBL" id="ABYU02000029">
    <property type="protein sequence ID" value="EEX21152.1"/>
    <property type="molecule type" value="Genomic_DNA"/>
</dbReference>
<dbReference type="eggNOG" id="ENOG50326SW">
    <property type="taxonomic scope" value="Bacteria"/>
</dbReference>
<keyword evidence="2" id="KW-1185">Reference proteome</keyword>
<organism evidence="1 2">
    <name type="scientific">Blautia hansenii DSM 20583</name>
    <dbReference type="NCBI Taxonomy" id="537007"/>
    <lineage>
        <taxon>Bacteria</taxon>
        <taxon>Bacillati</taxon>
        <taxon>Bacillota</taxon>
        <taxon>Clostridia</taxon>
        <taxon>Lachnospirales</taxon>
        <taxon>Lachnospiraceae</taxon>
        <taxon>Blautia</taxon>
    </lineage>
</organism>
<evidence type="ECO:0000313" key="2">
    <source>
        <dbReference type="Proteomes" id="UP000003755"/>
    </source>
</evidence>
<name>C9LA15_BLAHA</name>
<dbReference type="Proteomes" id="UP000003755">
    <property type="component" value="Unassembled WGS sequence"/>
</dbReference>
<proteinExistence type="predicted"/>
<evidence type="ECO:0000313" key="1">
    <source>
        <dbReference type="EMBL" id="EEX21152.1"/>
    </source>
</evidence>